<dbReference type="PANTHER" id="PTHR43677:SF4">
    <property type="entry name" value="QUINONE OXIDOREDUCTASE-LIKE PROTEIN 2"/>
    <property type="match status" value="1"/>
</dbReference>
<sequence>MAFHTPPEVLLRSVIRTLRSSSAQNFVKQECAGRRFYRAAVCTKIGDPLQVQDVPLPDKVPDGKVLIAGHAAGINFADILTVQGKYQVRPRTPFVPGAELAGRVADFGAGVEGFKKGDRVISIPGGMNAFGEFCLVDAHMVFPAPDTLTLVECAGAIISYATAMLALSRTAQLKEGETVLITAAAGATGLAAADIARNVFRAQVIGVCGGADKCALLRERGVQHTIDYHTEEIRDRVKKITDGNGVDVVMDQVGGNIFTDCLKSVAFEGRVVTVGYASGDIPKVPVNQVLLKSCSIRGVWWGNYATRNPQVFIQSITDVLAAFSQGKLRPHIGRTFSLEEVNAAFDFILNRQSTGKVVLKMRDE</sequence>
<comment type="caution">
    <text evidence="2">The sequence shown here is derived from an EMBL/GenBank/DDBJ whole genome shotgun (WGS) entry which is preliminary data.</text>
</comment>
<dbReference type="AlphaFoldDB" id="A0ABD0K234"/>
<dbReference type="SUPFAM" id="SSF50129">
    <property type="entry name" value="GroES-like"/>
    <property type="match status" value="1"/>
</dbReference>
<evidence type="ECO:0000313" key="3">
    <source>
        <dbReference type="Proteomes" id="UP001519460"/>
    </source>
</evidence>
<protein>
    <recommendedName>
        <fullName evidence="1">Enoyl reductase (ER) domain-containing protein</fullName>
    </recommendedName>
</protein>
<dbReference type="Pfam" id="PF08240">
    <property type="entry name" value="ADH_N"/>
    <property type="match status" value="1"/>
</dbReference>
<dbReference type="InterPro" id="IPR051397">
    <property type="entry name" value="Zn-ADH-like_protein"/>
</dbReference>
<dbReference type="SUPFAM" id="SSF51735">
    <property type="entry name" value="NAD(P)-binding Rossmann-fold domains"/>
    <property type="match status" value="1"/>
</dbReference>
<organism evidence="2 3">
    <name type="scientific">Batillaria attramentaria</name>
    <dbReference type="NCBI Taxonomy" id="370345"/>
    <lineage>
        <taxon>Eukaryota</taxon>
        <taxon>Metazoa</taxon>
        <taxon>Spiralia</taxon>
        <taxon>Lophotrochozoa</taxon>
        <taxon>Mollusca</taxon>
        <taxon>Gastropoda</taxon>
        <taxon>Caenogastropoda</taxon>
        <taxon>Sorbeoconcha</taxon>
        <taxon>Cerithioidea</taxon>
        <taxon>Batillariidae</taxon>
        <taxon>Batillaria</taxon>
    </lineage>
</organism>
<evidence type="ECO:0000313" key="2">
    <source>
        <dbReference type="EMBL" id="KAK7480932.1"/>
    </source>
</evidence>
<dbReference type="Pfam" id="PF00107">
    <property type="entry name" value="ADH_zinc_N"/>
    <property type="match status" value="1"/>
</dbReference>
<dbReference type="Gene3D" id="3.40.50.720">
    <property type="entry name" value="NAD(P)-binding Rossmann-like Domain"/>
    <property type="match status" value="1"/>
</dbReference>
<reference evidence="2 3" key="1">
    <citation type="journal article" date="2023" name="Sci. Data">
        <title>Genome assembly of the Korean intertidal mud-creeper Batillaria attramentaria.</title>
        <authorList>
            <person name="Patra A.K."/>
            <person name="Ho P.T."/>
            <person name="Jun S."/>
            <person name="Lee S.J."/>
            <person name="Kim Y."/>
            <person name="Won Y.J."/>
        </authorList>
    </citation>
    <scope>NUCLEOTIDE SEQUENCE [LARGE SCALE GENOMIC DNA]</scope>
    <source>
        <strain evidence="2">Wonlab-2016</strain>
    </source>
</reference>
<dbReference type="InterPro" id="IPR036291">
    <property type="entry name" value="NAD(P)-bd_dom_sf"/>
</dbReference>
<dbReference type="Gene3D" id="3.90.180.10">
    <property type="entry name" value="Medium-chain alcohol dehydrogenases, catalytic domain"/>
    <property type="match status" value="1"/>
</dbReference>
<dbReference type="CDD" id="cd08241">
    <property type="entry name" value="QOR1"/>
    <property type="match status" value="1"/>
</dbReference>
<dbReference type="InterPro" id="IPR013149">
    <property type="entry name" value="ADH-like_C"/>
</dbReference>
<dbReference type="InterPro" id="IPR013154">
    <property type="entry name" value="ADH-like_N"/>
</dbReference>
<evidence type="ECO:0000259" key="1">
    <source>
        <dbReference type="SMART" id="SM00829"/>
    </source>
</evidence>
<dbReference type="InterPro" id="IPR020843">
    <property type="entry name" value="ER"/>
</dbReference>
<dbReference type="InterPro" id="IPR011032">
    <property type="entry name" value="GroES-like_sf"/>
</dbReference>
<proteinExistence type="predicted"/>
<dbReference type="EMBL" id="JACVVK020000271">
    <property type="protein sequence ID" value="KAK7480932.1"/>
    <property type="molecule type" value="Genomic_DNA"/>
</dbReference>
<gene>
    <name evidence="2" type="ORF">BaRGS_00027843</name>
</gene>
<feature type="domain" description="Enoyl reductase (ER)" evidence="1">
    <location>
        <begin position="46"/>
        <end position="359"/>
    </location>
</feature>
<dbReference type="Proteomes" id="UP001519460">
    <property type="component" value="Unassembled WGS sequence"/>
</dbReference>
<keyword evidence="3" id="KW-1185">Reference proteome</keyword>
<accession>A0ABD0K234</accession>
<name>A0ABD0K234_9CAEN</name>
<dbReference type="SMART" id="SM00829">
    <property type="entry name" value="PKS_ER"/>
    <property type="match status" value="1"/>
</dbReference>
<dbReference type="PANTHER" id="PTHR43677">
    <property type="entry name" value="SHORT-CHAIN DEHYDROGENASE/REDUCTASE"/>
    <property type="match status" value="1"/>
</dbReference>